<keyword evidence="1" id="KW-0694">RNA-binding</keyword>
<dbReference type="EMBL" id="ACCF01000016">
    <property type="protein sequence ID" value="EEF69511.1"/>
    <property type="molecule type" value="Genomic_DNA"/>
</dbReference>
<feature type="compositionally biased region" description="Basic and acidic residues" evidence="2">
    <location>
        <begin position="565"/>
        <end position="575"/>
    </location>
</feature>
<keyword evidence="3" id="KW-0472">Membrane</keyword>
<dbReference type="OrthoDB" id="1641593at2"/>
<dbReference type="STRING" id="545696.HOLDEFILI_00322"/>
<evidence type="ECO:0000256" key="2">
    <source>
        <dbReference type="SAM" id="MobiDB-lite"/>
    </source>
</evidence>
<feature type="transmembrane region" description="Helical" evidence="3">
    <location>
        <begin position="91"/>
        <end position="110"/>
    </location>
</feature>
<sequence>MKCRARRFLFPHVYGCHKDLRKCEIRYVIIDKVIRLCLDYGKKKERRTVMAEPKKDYLNSLASEIEKKPDSFKEEKVERIVKPKRSLDPKIMIGAAAALIIAIIGVYFLFFAPKIKVENFVGKTTNDVGIWAKENGIDTKNIVMNQVYSMDYDADQIISQNKKEGSKIKKDSTLIFEVSKGADPDEKIDFPDIKSMTLDEINDWISKNKLSKVKVNTVYSDTVEKDQVISFDLKSVNENNFTRGTNLTISVSKGPQPAGEVTVDDFVKKEVSSAETWAKSKKVELEIVEVYHDTIATGLVVSQSIESGKTMKQGDTLTLTVSKGKAVKVPQLVGYTKDQLEAWAANKENAVSIVKKEVYSDAPAGSVISQSIKAGSQVDSGTVLELTISLYMPQLQTNSREYLGKDYLALNAWVDDVNYRGASITAGAWDGEECSDEYPTPGQIISYHCMANDGTDLPHGCDRPLPLNAKIGYKKSTGGCTPKPEEPKEVQIGLTPLGSEAAMKSFCDTNKLACSFNYVSTKDPEGAGKEDGQILVKKGGEPVDPNTKVKAGDALSIDVFYNPDKLNEPDKDKNDGTQNTSEGSPAAE</sequence>
<comment type="caution">
    <text evidence="5">The sequence shown here is derived from an EMBL/GenBank/DDBJ whole genome shotgun (WGS) entry which is preliminary data.</text>
</comment>
<evidence type="ECO:0000313" key="5">
    <source>
        <dbReference type="EMBL" id="EEF69511.1"/>
    </source>
</evidence>
<evidence type="ECO:0000256" key="1">
    <source>
        <dbReference type="PROSITE-ProRule" id="PRU00182"/>
    </source>
</evidence>
<evidence type="ECO:0000313" key="6">
    <source>
        <dbReference type="Proteomes" id="UP000005950"/>
    </source>
</evidence>
<dbReference type="InterPro" id="IPR005543">
    <property type="entry name" value="PASTA_dom"/>
</dbReference>
<name>B9Y3E7_9FIRM</name>
<feature type="compositionally biased region" description="Polar residues" evidence="2">
    <location>
        <begin position="576"/>
        <end position="588"/>
    </location>
</feature>
<evidence type="ECO:0000256" key="3">
    <source>
        <dbReference type="SAM" id="Phobius"/>
    </source>
</evidence>
<keyword evidence="3" id="KW-1133">Transmembrane helix</keyword>
<dbReference type="Pfam" id="PF03793">
    <property type="entry name" value="PASTA"/>
    <property type="match status" value="3"/>
</dbReference>
<dbReference type="AlphaFoldDB" id="B9Y3E7"/>
<dbReference type="PROSITE" id="PS51178">
    <property type="entry name" value="PASTA"/>
    <property type="match status" value="3"/>
</dbReference>
<dbReference type="Proteomes" id="UP000005950">
    <property type="component" value="Unassembled WGS sequence"/>
</dbReference>
<evidence type="ECO:0000259" key="4">
    <source>
        <dbReference type="PROSITE" id="PS51178"/>
    </source>
</evidence>
<reference evidence="5 6" key="2">
    <citation type="submission" date="2009-02" db="EMBL/GenBank/DDBJ databases">
        <title>Draft genome sequence of Holdemania filiformis DSM 12042.</title>
        <authorList>
            <person name="Sudarsanam P."/>
            <person name="Ley R."/>
            <person name="Guruge J."/>
            <person name="Turnbaugh P.J."/>
            <person name="Mahowald M."/>
            <person name="Liep D."/>
            <person name="Gordon J."/>
        </authorList>
    </citation>
    <scope>NUCLEOTIDE SEQUENCE [LARGE SCALE GENOMIC DNA]</scope>
    <source>
        <strain evidence="5 6">DSM 12042</strain>
    </source>
</reference>
<dbReference type="HOGENOM" id="CLU_463650_0_0_9"/>
<reference evidence="5 6" key="1">
    <citation type="submission" date="2008-12" db="EMBL/GenBank/DDBJ databases">
        <authorList>
            <person name="Fulton L."/>
            <person name="Clifton S."/>
            <person name="Fulton B."/>
            <person name="Xu J."/>
            <person name="Minx P."/>
            <person name="Pepin K.H."/>
            <person name="Johnson M."/>
            <person name="Bhonagiri V."/>
            <person name="Nash W.E."/>
            <person name="Mardis E.R."/>
            <person name="Wilson R.K."/>
        </authorList>
    </citation>
    <scope>NUCLEOTIDE SEQUENCE [LARGE SCALE GENOMIC DNA]</scope>
    <source>
        <strain evidence="5 6">DSM 12042</strain>
    </source>
</reference>
<feature type="region of interest" description="Disordered" evidence="2">
    <location>
        <begin position="561"/>
        <end position="588"/>
    </location>
</feature>
<organism evidence="5 6">
    <name type="scientific">Holdemania filiformis DSM 12042</name>
    <dbReference type="NCBI Taxonomy" id="545696"/>
    <lineage>
        <taxon>Bacteria</taxon>
        <taxon>Bacillati</taxon>
        <taxon>Bacillota</taxon>
        <taxon>Erysipelotrichia</taxon>
        <taxon>Erysipelotrichales</taxon>
        <taxon>Erysipelotrichaceae</taxon>
        <taxon>Holdemania</taxon>
    </lineage>
</organism>
<feature type="domain" description="PASTA" evidence="4">
    <location>
        <begin position="111"/>
        <end position="180"/>
    </location>
</feature>
<dbReference type="SMART" id="SM00740">
    <property type="entry name" value="PASTA"/>
    <property type="match status" value="4"/>
</dbReference>
<dbReference type="Gene3D" id="3.30.10.20">
    <property type="match status" value="4"/>
</dbReference>
<accession>B9Y3E7</accession>
<gene>
    <name evidence="5" type="ORF">HOLDEFILI_00322</name>
</gene>
<protein>
    <submittedName>
        <fullName evidence="5">PASTA domain protein</fullName>
    </submittedName>
</protein>
<feature type="domain" description="PASTA" evidence="4">
    <location>
        <begin position="324"/>
        <end position="390"/>
    </location>
</feature>
<proteinExistence type="predicted"/>
<keyword evidence="3" id="KW-0812">Transmembrane</keyword>
<dbReference type="CDD" id="cd06577">
    <property type="entry name" value="PASTA_pknB"/>
    <property type="match status" value="4"/>
</dbReference>
<dbReference type="eggNOG" id="COG2815">
    <property type="taxonomic scope" value="Bacteria"/>
</dbReference>
<dbReference type="GO" id="GO:0003723">
    <property type="term" value="F:RNA binding"/>
    <property type="evidence" value="ECO:0007669"/>
    <property type="project" value="UniProtKB-KW"/>
</dbReference>
<dbReference type="PROSITE" id="PS50889">
    <property type="entry name" value="S4"/>
    <property type="match status" value="1"/>
</dbReference>
<feature type="domain" description="PASTA" evidence="4">
    <location>
        <begin position="254"/>
        <end position="323"/>
    </location>
</feature>